<sequence>MTLPKITQENVHIFIPLKAAKVTYRYAKQHGTSEKEALLEFYNSKTYEALEREETKMWHEGVNYLYEEFEEEKEL</sequence>
<comment type="caution">
    <text evidence="1">The sequence shown here is derived from an EMBL/GenBank/DDBJ whole genome shotgun (WGS) entry which is preliminary data.</text>
</comment>
<evidence type="ECO:0000313" key="1">
    <source>
        <dbReference type="EMBL" id="GAA0741488.1"/>
    </source>
</evidence>
<name>A0ABN1JK15_9CLOT</name>
<proteinExistence type="predicted"/>
<protein>
    <submittedName>
        <fullName evidence="1">Uncharacterized protein</fullName>
    </submittedName>
</protein>
<dbReference type="RefSeq" id="WP_343761703.1">
    <property type="nucleotide sequence ID" value="NZ_BAAACG010000010.1"/>
</dbReference>
<dbReference type="EMBL" id="BAAACG010000010">
    <property type="protein sequence ID" value="GAA0741488.1"/>
    <property type="molecule type" value="Genomic_DNA"/>
</dbReference>
<evidence type="ECO:0000313" key="2">
    <source>
        <dbReference type="Proteomes" id="UP001501510"/>
    </source>
</evidence>
<reference evidence="1 2" key="1">
    <citation type="journal article" date="2019" name="Int. J. Syst. Evol. Microbiol.">
        <title>The Global Catalogue of Microorganisms (GCM) 10K type strain sequencing project: providing services to taxonomists for standard genome sequencing and annotation.</title>
        <authorList>
            <consortium name="The Broad Institute Genomics Platform"/>
            <consortium name="The Broad Institute Genome Sequencing Center for Infectious Disease"/>
            <person name="Wu L."/>
            <person name="Ma J."/>
        </authorList>
    </citation>
    <scope>NUCLEOTIDE SEQUENCE [LARGE SCALE GENOMIC DNA]</scope>
    <source>
        <strain evidence="1 2">JCM 1407</strain>
    </source>
</reference>
<keyword evidence="2" id="KW-1185">Reference proteome</keyword>
<gene>
    <name evidence="1" type="ORF">GCM10008906_22670</name>
</gene>
<dbReference type="Proteomes" id="UP001501510">
    <property type="component" value="Unassembled WGS sequence"/>
</dbReference>
<organism evidence="1 2">
    <name type="scientific">Clostridium oceanicum</name>
    <dbReference type="NCBI Taxonomy" id="1543"/>
    <lineage>
        <taxon>Bacteria</taxon>
        <taxon>Bacillati</taxon>
        <taxon>Bacillota</taxon>
        <taxon>Clostridia</taxon>
        <taxon>Eubacteriales</taxon>
        <taxon>Clostridiaceae</taxon>
        <taxon>Clostridium</taxon>
    </lineage>
</organism>
<accession>A0ABN1JK15</accession>